<evidence type="ECO:0000313" key="2">
    <source>
        <dbReference type="Proteomes" id="UP000007797"/>
    </source>
</evidence>
<evidence type="ECO:0000313" key="1">
    <source>
        <dbReference type="EMBL" id="EGG19089.1"/>
    </source>
</evidence>
<dbReference type="RefSeq" id="XP_004366722.1">
    <property type="nucleotide sequence ID" value="XM_004366665.1"/>
</dbReference>
<dbReference type="AlphaFoldDB" id="F4PZ60"/>
<dbReference type="PANTHER" id="PTHR36911:SF3">
    <property type="entry name" value="GATA ZINC FINGER DOMAIN-CONTAINING PROTEIN 4-RELATED"/>
    <property type="match status" value="1"/>
</dbReference>
<name>F4PZ60_CACFS</name>
<accession>F4PZ60</accession>
<gene>
    <name evidence="1" type="ORF">DFA_02335</name>
</gene>
<dbReference type="KEGG" id="dfa:DFA_02335"/>
<sequence length="392" mass="45842">MSHQSIYNDIIIWIINNDNNNIINHNNNQNNNNNINDDDDFWHNMLDGFIMFSGYQQFLMRDDITQTDVDLYTDIMDLLIFEILTTPHLFQLLQPQHIQIILTLAVEVGHMIISQDNNQSLEIEWMETLESARHQFTFTPAVNSTFEKETRLFDATVSAPVGEDQDQQELVVHGGLPSFINHLAFQQLAVEEEEENYHGIAYHGFINHLAIQQQQQQQQVEEEEEGENVIINMALTMGNYPWFAPFSCDPTFMCGPLENILNHKIVCGDLYKLVIINNDETSKPPTMQVINQVFDYLQEYFGDDLFSDIKNNNVHHTNIYNNHNNYEKINHNNYYNNNNKIINNNNNNNHNKKLKIQLYRKEVSQVVRFMQVCQTNGAIDLRDLYQSLQQLI</sequence>
<protein>
    <submittedName>
        <fullName evidence="1">Uncharacterized protein</fullName>
    </submittedName>
</protein>
<dbReference type="GeneID" id="14871266"/>
<dbReference type="EMBL" id="GL883016">
    <property type="protein sequence ID" value="EGG19089.1"/>
    <property type="molecule type" value="Genomic_DNA"/>
</dbReference>
<reference evidence="2" key="1">
    <citation type="journal article" date="2011" name="Genome Res.">
        <title>Phylogeny-wide analysis of social amoeba genomes highlights ancient origins for complex intercellular communication.</title>
        <authorList>
            <person name="Heidel A.J."/>
            <person name="Lawal H.M."/>
            <person name="Felder M."/>
            <person name="Schilde C."/>
            <person name="Helps N.R."/>
            <person name="Tunggal B."/>
            <person name="Rivero F."/>
            <person name="John U."/>
            <person name="Schleicher M."/>
            <person name="Eichinger L."/>
            <person name="Platzer M."/>
            <person name="Noegel A.A."/>
            <person name="Schaap P."/>
            <person name="Gloeckner G."/>
        </authorList>
    </citation>
    <scope>NUCLEOTIDE SEQUENCE [LARGE SCALE GENOMIC DNA]</scope>
    <source>
        <strain evidence="2">SH3</strain>
    </source>
</reference>
<keyword evidence="2" id="KW-1185">Reference proteome</keyword>
<organism evidence="1 2">
    <name type="scientific">Cavenderia fasciculata</name>
    <name type="common">Slime mold</name>
    <name type="synonym">Dictyostelium fasciculatum</name>
    <dbReference type="NCBI Taxonomy" id="261658"/>
    <lineage>
        <taxon>Eukaryota</taxon>
        <taxon>Amoebozoa</taxon>
        <taxon>Evosea</taxon>
        <taxon>Eumycetozoa</taxon>
        <taxon>Dictyostelia</taxon>
        <taxon>Acytosteliales</taxon>
        <taxon>Cavenderiaceae</taxon>
        <taxon>Cavenderia</taxon>
    </lineage>
</organism>
<dbReference type="PANTHER" id="PTHR36911">
    <property type="entry name" value="LIM ZINC-BINDING DOMAIN-CONTAINING PROTEIN-RELATED"/>
    <property type="match status" value="1"/>
</dbReference>
<dbReference type="Proteomes" id="UP000007797">
    <property type="component" value="Unassembled WGS sequence"/>
</dbReference>
<proteinExistence type="predicted"/>